<keyword evidence="6" id="KW-0808">Transferase</keyword>
<comment type="pathway">
    <text evidence="3">Protein modification; eIF5A hypusination.</text>
</comment>
<dbReference type="InterPro" id="IPR029035">
    <property type="entry name" value="DHS-like_NAD/FAD-binding_dom"/>
</dbReference>
<sequence length="363" mass="40342">MADVPQLVKDALLASSEPMPPGSEEVRGYDFSNGVNYHALLESYRTTGFQASNFGKAVVEINNMIKRKLESLPAPEDGPSNCDYLDPGQRPIDNCTIFLGFTSNMISSGVRETIKYLVKNNMVDCIVTTAGGIEEDLIKCMAPSYLGDFSLRGVELRKKGINRIGNLLVPNNNYCRLEEWILPLWDKMLEEQKTQGVKWTPSKVISRLGKEINHPDSVCYWAYKNNIPIFNPALTDGALGDTLYFHSYKNPGLVIDIVEDIRKMNNISVYAKNTGMIILGGGLMKHHICNANLMRNGADFSVFVNTGQEFDGSDSGARPDEAVSWGKIKMTASPVKVYADASLVFPLLVAETFARNFKMDDWD</sequence>
<evidence type="ECO:0000256" key="1">
    <source>
        <dbReference type="ARBA" id="ARBA00000952"/>
    </source>
</evidence>
<gene>
    <name evidence="9" type="ORF">PMEA_00020261</name>
</gene>
<dbReference type="PANTHER" id="PTHR11703">
    <property type="entry name" value="DEOXYHYPUSINE SYNTHASE"/>
    <property type="match status" value="1"/>
</dbReference>
<dbReference type="InterPro" id="IPR002773">
    <property type="entry name" value="Deoxyhypusine_synthase"/>
</dbReference>
<evidence type="ECO:0000256" key="3">
    <source>
        <dbReference type="ARBA" id="ARBA00005041"/>
    </source>
</evidence>
<comment type="similarity">
    <text evidence="4">Belongs to the deoxyhypusine synthase family.</text>
</comment>
<evidence type="ECO:0000256" key="2">
    <source>
        <dbReference type="ARBA" id="ARBA00001911"/>
    </source>
</evidence>
<evidence type="ECO:0000256" key="8">
    <source>
        <dbReference type="ARBA" id="ARBA00023256"/>
    </source>
</evidence>
<evidence type="ECO:0000256" key="6">
    <source>
        <dbReference type="ARBA" id="ARBA00022679"/>
    </source>
</evidence>
<dbReference type="EC" id="2.5.1.46" evidence="5"/>
<dbReference type="Pfam" id="PF01916">
    <property type="entry name" value="DS"/>
    <property type="match status" value="1"/>
</dbReference>
<dbReference type="EMBL" id="CALNXJ010000037">
    <property type="protein sequence ID" value="CAH3142816.1"/>
    <property type="molecule type" value="Genomic_DNA"/>
</dbReference>
<dbReference type="GO" id="GO:0034038">
    <property type="term" value="F:deoxyhypusine synthase activity"/>
    <property type="evidence" value="ECO:0007669"/>
    <property type="project" value="UniProtKB-EC"/>
</dbReference>
<comment type="catalytic activity">
    <reaction evidence="1">
        <text>[eIF5A protein]-L-lysine + spermidine = [eIF5A protein]-deoxyhypusine + propane-1,3-diamine</text>
        <dbReference type="Rhea" id="RHEA:33299"/>
        <dbReference type="Rhea" id="RHEA-COMP:10143"/>
        <dbReference type="Rhea" id="RHEA-COMP:10144"/>
        <dbReference type="ChEBI" id="CHEBI:29969"/>
        <dbReference type="ChEBI" id="CHEBI:57484"/>
        <dbReference type="ChEBI" id="CHEBI:57834"/>
        <dbReference type="ChEBI" id="CHEBI:82657"/>
        <dbReference type="EC" id="2.5.1.46"/>
    </reaction>
</comment>
<evidence type="ECO:0000256" key="7">
    <source>
        <dbReference type="ARBA" id="ARBA00023027"/>
    </source>
</evidence>
<comment type="cofactor">
    <cofactor evidence="2">
        <name>NAD(+)</name>
        <dbReference type="ChEBI" id="CHEBI:57540"/>
    </cofactor>
</comment>
<dbReference type="FunFam" id="3.40.910.10:FF:000001">
    <property type="entry name" value="Probable deoxyhypusine synthase"/>
    <property type="match status" value="1"/>
</dbReference>
<comment type="caution">
    <text evidence="9">The sequence shown here is derived from an EMBL/GenBank/DDBJ whole genome shotgun (WGS) entry which is preliminary data.</text>
</comment>
<name>A0AAU9XBI5_9CNID</name>
<keyword evidence="10" id="KW-1185">Reference proteome</keyword>
<keyword evidence="7" id="KW-0520">NAD</keyword>
<protein>
    <recommendedName>
        <fullName evidence="5">deoxyhypusine synthase</fullName>
        <ecNumber evidence="5">2.5.1.46</ecNumber>
    </recommendedName>
</protein>
<evidence type="ECO:0000313" key="10">
    <source>
        <dbReference type="Proteomes" id="UP001159428"/>
    </source>
</evidence>
<reference evidence="9 10" key="1">
    <citation type="submission" date="2022-05" db="EMBL/GenBank/DDBJ databases">
        <authorList>
            <consortium name="Genoscope - CEA"/>
            <person name="William W."/>
        </authorList>
    </citation>
    <scope>NUCLEOTIDE SEQUENCE [LARGE SCALE GENOMIC DNA]</scope>
</reference>
<organism evidence="9 10">
    <name type="scientific">Pocillopora meandrina</name>
    <dbReference type="NCBI Taxonomy" id="46732"/>
    <lineage>
        <taxon>Eukaryota</taxon>
        <taxon>Metazoa</taxon>
        <taxon>Cnidaria</taxon>
        <taxon>Anthozoa</taxon>
        <taxon>Hexacorallia</taxon>
        <taxon>Scleractinia</taxon>
        <taxon>Astrocoeniina</taxon>
        <taxon>Pocilloporidae</taxon>
        <taxon>Pocillopora</taxon>
    </lineage>
</organism>
<dbReference type="Gene3D" id="3.40.910.10">
    <property type="entry name" value="Deoxyhypusine synthase"/>
    <property type="match status" value="1"/>
</dbReference>
<proteinExistence type="inferred from homology"/>
<dbReference type="SUPFAM" id="SSF52467">
    <property type="entry name" value="DHS-like NAD/FAD-binding domain"/>
    <property type="match status" value="1"/>
</dbReference>
<evidence type="ECO:0000313" key="9">
    <source>
        <dbReference type="EMBL" id="CAH3142816.1"/>
    </source>
</evidence>
<accession>A0AAU9XBI5</accession>
<dbReference type="PANTHER" id="PTHR11703:SF0">
    <property type="entry name" value="DEOXYHYPUSINE SYNTHASE"/>
    <property type="match status" value="1"/>
</dbReference>
<dbReference type="InterPro" id="IPR036982">
    <property type="entry name" value="Deoxyhypusine_synthase_sf"/>
</dbReference>
<dbReference type="Proteomes" id="UP001159428">
    <property type="component" value="Unassembled WGS sequence"/>
</dbReference>
<dbReference type="NCBIfam" id="TIGR00321">
    <property type="entry name" value="dhys"/>
    <property type="match status" value="1"/>
</dbReference>
<evidence type="ECO:0000256" key="4">
    <source>
        <dbReference type="ARBA" id="ARBA00009892"/>
    </source>
</evidence>
<dbReference type="GO" id="GO:0005737">
    <property type="term" value="C:cytoplasm"/>
    <property type="evidence" value="ECO:0007669"/>
    <property type="project" value="TreeGrafter"/>
</dbReference>
<evidence type="ECO:0000256" key="5">
    <source>
        <dbReference type="ARBA" id="ARBA00012683"/>
    </source>
</evidence>
<dbReference type="AlphaFoldDB" id="A0AAU9XBI5"/>
<keyword evidence="8" id="KW-0386">Hypusine biosynthesis</keyword>